<keyword evidence="4" id="KW-1015">Disulfide bond</keyword>
<dbReference type="PROSITE" id="PS01187">
    <property type="entry name" value="EGF_CA"/>
    <property type="match status" value="1"/>
</dbReference>
<dbReference type="SMART" id="SM00179">
    <property type="entry name" value="EGF_CA"/>
    <property type="match status" value="1"/>
</dbReference>
<dbReference type="FunFam" id="2.10.25.10:FF:000038">
    <property type="entry name" value="Fibrillin 2"/>
    <property type="match status" value="1"/>
</dbReference>
<feature type="domain" description="EGF-like calcium-binding" evidence="5">
    <location>
        <begin position="126"/>
        <end position="169"/>
    </location>
</feature>
<dbReference type="Pfam" id="PF07645">
    <property type="entry name" value="EGF_CA"/>
    <property type="match status" value="1"/>
</dbReference>
<evidence type="ECO:0000256" key="2">
    <source>
        <dbReference type="ARBA" id="ARBA00022729"/>
    </source>
</evidence>
<keyword evidence="3" id="KW-0677">Repeat</keyword>
<dbReference type="InterPro" id="IPR049883">
    <property type="entry name" value="NOTCH1_EGF-like"/>
</dbReference>
<evidence type="ECO:0000313" key="6">
    <source>
        <dbReference type="EMBL" id="KAK3170443.1"/>
    </source>
</evidence>
<dbReference type="EMBL" id="JANJYJ010000921">
    <property type="protein sequence ID" value="KAK3170443.1"/>
    <property type="molecule type" value="Genomic_DNA"/>
</dbReference>
<dbReference type="SUPFAM" id="SSF57196">
    <property type="entry name" value="EGF/Laminin"/>
    <property type="match status" value="1"/>
</dbReference>
<evidence type="ECO:0000259" key="5">
    <source>
        <dbReference type="SMART" id="SM00179"/>
    </source>
</evidence>
<evidence type="ECO:0000256" key="3">
    <source>
        <dbReference type="ARBA" id="ARBA00022737"/>
    </source>
</evidence>
<keyword evidence="1" id="KW-0245">EGF-like domain</keyword>
<dbReference type="AlphaFoldDB" id="A0AAE0DKM3"/>
<dbReference type="Gene3D" id="2.10.25.10">
    <property type="entry name" value="Laminin"/>
    <property type="match status" value="1"/>
</dbReference>
<keyword evidence="7" id="KW-1185">Reference proteome</keyword>
<dbReference type="InterPro" id="IPR001881">
    <property type="entry name" value="EGF-like_Ca-bd_dom"/>
</dbReference>
<dbReference type="InterPro" id="IPR018097">
    <property type="entry name" value="EGF_Ca-bd_CS"/>
</dbReference>
<evidence type="ECO:0000256" key="1">
    <source>
        <dbReference type="ARBA" id="ARBA00022536"/>
    </source>
</evidence>
<gene>
    <name evidence="6" type="ORF">Dsin_032695</name>
</gene>
<dbReference type="PANTHER" id="PTHR33491">
    <property type="entry name" value="OSJNBA0016N04.9 PROTEIN"/>
    <property type="match status" value="1"/>
</dbReference>
<comment type="caution">
    <text evidence="6">The sequence shown here is derived from an EMBL/GenBank/DDBJ whole genome shotgun (WGS) entry which is preliminary data.</text>
</comment>
<protein>
    <recommendedName>
        <fullName evidence="5">EGF-like calcium-binding domain-containing protein</fullName>
    </recommendedName>
</protein>
<reference evidence="6" key="1">
    <citation type="journal article" date="2023" name="Plant J.">
        <title>Genome sequences and population genomics provide insights into the demographic history, inbreeding, and mutation load of two 'living fossil' tree species of Dipteronia.</title>
        <authorList>
            <person name="Feng Y."/>
            <person name="Comes H.P."/>
            <person name="Chen J."/>
            <person name="Zhu S."/>
            <person name="Lu R."/>
            <person name="Zhang X."/>
            <person name="Li P."/>
            <person name="Qiu J."/>
            <person name="Olsen K.M."/>
            <person name="Qiu Y."/>
        </authorList>
    </citation>
    <scope>NUCLEOTIDE SEQUENCE</scope>
    <source>
        <strain evidence="6">NBL</strain>
    </source>
</reference>
<sequence length="188" mass="20558">MSICDNEFMTTQYGDGCYGIDCCQALIPYGLKNFTLDVRGTSSSGRYTYGSFKNAFLVDSDWFHKTSFPNNNMPPSDIPGVVDWKFSSNETCKICGSHTFCSSNQTFVSCSCAIQGNPYLPQGCTDIDECGNQSLNLCVKKCTNVAGNYSCSCPTGYHGDGRRDGIGCVKNRSWLIPALIGKLLILIH</sequence>
<dbReference type="GO" id="GO:0005509">
    <property type="term" value="F:calcium ion binding"/>
    <property type="evidence" value="ECO:0007669"/>
    <property type="project" value="InterPro"/>
</dbReference>
<dbReference type="PROSITE" id="PS00010">
    <property type="entry name" value="ASX_HYDROXYL"/>
    <property type="match status" value="1"/>
</dbReference>
<accession>A0AAE0DKM3</accession>
<dbReference type="Proteomes" id="UP001281410">
    <property type="component" value="Unassembled WGS sequence"/>
</dbReference>
<dbReference type="CDD" id="cd00054">
    <property type="entry name" value="EGF_CA"/>
    <property type="match status" value="1"/>
</dbReference>
<organism evidence="6 7">
    <name type="scientific">Dipteronia sinensis</name>
    <dbReference type="NCBI Taxonomy" id="43782"/>
    <lineage>
        <taxon>Eukaryota</taxon>
        <taxon>Viridiplantae</taxon>
        <taxon>Streptophyta</taxon>
        <taxon>Embryophyta</taxon>
        <taxon>Tracheophyta</taxon>
        <taxon>Spermatophyta</taxon>
        <taxon>Magnoliopsida</taxon>
        <taxon>eudicotyledons</taxon>
        <taxon>Gunneridae</taxon>
        <taxon>Pentapetalae</taxon>
        <taxon>rosids</taxon>
        <taxon>malvids</taxon>
        <taxon>Sapindales</taxon>
        <taxon>Sapindaceae</taxon>
        <taxon>Hippocastanoideae</taxon>
        <taxon>Acereae</taxon>
        <taxon>Dipteronia</taxon>
    </lineage>
</organism>
<evidence type="ECO:0000313" key="7">
    <source>
        <dbReference type="Proteomes" id="UP001281410"/>
    </source>
</evidence>
<evidence type="ECO:0000256" key="4">
    <source>
        <dbReference type="ARBA" id="ARBA00023157"/>
    </source>
</evidence>
<keyword evidence="2" id="KW-0732">Signal</keyword>
<proteinExistence type="predicted"/>
<dbReference type="InterPro" id="IPR000152">
    <property type="entry name" value="EGF-type_Asp/Asn_hydroxyl_site"/>
</dbReference>
<name>A0AAE0DKM3_9ROSI</name>